<dbReference type="Pfam" id="PF00690">
    <property type="entry name" value="Cation_ATPase_N"/>
    <property type="match status" value="1"/>
</dbReference>
<dbReference type="Gene3D" id="2.70.150.10">
    <property type="entry name" value="Calcium-transporting ATPase, cytoplasmic transduction domain A"/>
    <property type="match status" value="1"/>
</dbReference>
<dbReference type="InterPro" id="IPR023214">
    <property type="entry name" value="HAD_sf"/>
</dbReference>
<organism evidence="10 11">
    <name type="scientific">Intoshia linei</name>
    <dbReference type="NCBI Taxonomy" id="1819745"/>
    <lineage>
        <taxon>Eukaryota</taxon>
        <taxon>Metazoa</taxon>
        <taxon>Spiralia</taxon>
        <taxon>Lophotrochozoa</taxon>
        <taxon>Mesozoa</taxon>
        <taxon>Orthonectida</taxon>
        <taxon>Rhopaluridae</taxon>
        <taxon>Intoshia</taxon>
    </lineage>
</organism>
<dbReference type="PANTHER" id="PTHR42861">
    <property type="entry name" value="CALCIUM-TRANSPORTING ATPASE"/>
    <property type="match status" value="1"/>
</dbReference>
<dbReference type="SUPFAM" id="SSF81665">
    <property type="entry name" value="Calcium ATPase, transmembrane domain M"/>
    <property type="match status" value="1"/>
</dbReference>
<dbReference type="Pfam" id="PF13246">
    <property type="entry name" value="Cation_ATPase"/>
    <property type="match status" value="1"/>
</dbReference>
<comment type="subcellular location">
    <subcellularLocation>
        <location evidence="1">Membrane</location>
        <topology evidence="1">Multi-pass membrane protein</topology>
    </subcellularLocation>
</comment>
<evidence type="ECO:0000256" key="1">
    <source>
        <dbReference type="ARBA" id="ARBA00004141"/>
    </source>
</evidence>
<dbReference type="PROSITE" id="PS00154">
    <property type="entry name" value="ATPASE_E1_E2"/>
    <property type="match status" value="1"/>
</dbReference>
<protein>
    <recommendedName>
        <fullName evidence="2">P-type Ca(2+) transporter</fullName>
        <ecNumber evidence="2">7.2.2.10</ecNumber>
    </recommendedName>
</protein>
<dbReference type="GO" id="GO:0005388">
    <property type="term" value="F:P-type calcium transporter activity"/>
    <property type="evidence" value="ECO:0007669"/>
    <property type="project" value="UniProtKB-EC"/>
</dbReference>
<dbReference type="Gene3D" id="1.20.1110.10">
    <property type="entry name" value="Calcium-transporting ATPase, transmembrane domain"/>
    <property type="match status" value="1"/>
</dbReference>
<sequence>MELLSIYSACSISTDDILNQYNVSKNGLSDASVIKRRNLYGDNTIPTIPPIPLWKKYIEQFSEPLIIILLCSGLISFIIGQYDDAISIILAVLVVTTVAFVQEYRSQQSLLKLKKLCTAKTRCMRNNTVRIIEAHLIVPGDIILLSAGEKIASDCRFISTSNLFVDESVFTGESQPNGKNSNPIILQDKNICNLTNVGLMGTIIVNGEAMGMVITPAKFSEFGQILSMVQSEVPPLTILQVSMRKLGRQLTLLFFIIVVCILILGLIQNRSFLEMLTISVSLAVAVIPEGLPVVVTVTLAIGIVRMSKKNVIIKKMSTVEALGSIKCVCFDKTGTITKNEMTVISIFTSCSSFYKISGMGYSSYGRINNSTTNDYVQWNMDTFINKMDNFRTSMNSLEKLLTACVICNNATINIEGDELTHIGYPTEIALLIAATKAGLSVECIRNRFIKIMETPFNSETKCMDIQVQIGSSQAVWFVKGAPEIILERCKFFFGNNGNDELNQTVKDRFCDQQILMCRRGLR</sequence>
<evidence type="ECO:0000313" key="10">
    <source>
        <dbReference type="EMBL" id="OAF69737.1"/>
    </source>
</evidence>
<dbReference type="Proteomes" id="UP000078046">
    <property type="component" value="Unassembled WGS sequence"/>
</dbReference>
<keyword evidence="7 8" id="KW-0472">Membrane</keyword>
<dbReference type="Gene3D" id="3.40.50.1000">
    <property type="entry name" value="HAD superfamily/HAD-like"/>
    <property type="match status" value="1"/>
</dbReference>
<dbReference type="OrthoDB" id="3352408at2759"/>
<dbReference type="NCBIfam" id="TIGR01494">
    <property type="entry name" value="ATPase_P-type"/>
    <property type="match status" value="1"/>
</dbReference>
<dbReference type="InterPro" id="IPR018303">
    <property type="entry name" value="ATPase_P-typ_P_site"/>
</dbReference>
<evidence type="ECO:0000256" key="5">
    <source>
        <dbReference type="ARBA" id="ARBA00022840"/>
    </source>
</evidence>
<evidence type="ECO:0000259" key="9">
    <source>
        <dbReference type="SMART" id="SM00831"/>
    </source>
</evidence>
<dbReference type="InterPro" id="IPR059000">
    <property type="entry name" value="ATPase_P-type_domA"/>
</dbReference>
<evidence type="ECO:0000256" key="7">
    <source>
        <dbReference type="ARBA" id="ARBA00023136"/>
    </source>
</evidence>
<reference evidence="10 11" key="1">
    <citation type="submission" date="2016-04" db="EMBL/GenBank/DDBJ databases">
        <title>The genome of Intoshia linei affirms orthonectids as highly simplified spiralians.</title>
        <authorList>
            <person name="Mikhailov K.V."/>
            <person name="Slusarev G.S."/>
            <person name="Nikitin M.A."/>
            <person name="Logacheva M.D."/>
            <person name="Penin A."/>
            <person name="Aleoshin V."/>
            <person name="Panchin Y.V."/>
        </authorList>
    </citation>
    <scope>NUCLEOTIDE SEQUENCE [LARGE SCALE GENOMIC DNA]</scope>
    <source>
        <strain evidence="10">Intl2013</strain>
        <tissue evidence="10">Whole animal</tissue>
    </source>
</reference>
<dbReference type="InterPro" id="IPR023298">
    <property type="entry name" value="ATPase_P-typ_TM_dom_sf"/>
</dbReference>
<feature type="transmembrane region" description="Helical" evidence="8">
    <location>
        <begin position="250"/>
        <end position="268"/>
    </location>
</feature>
<evidence type="ECO:0000256" key="8">
    <source>
        <dbReference type="SAM" id="Phobius"/>
    </source>
</evidence>
<keyword evidence="5" id="KW-0067">ATP-binding</keyword>
<name>A0A177B609_9BILA</name>
<dbReference type="PRINTS" id="PR00119">
    <property type="entry name" value="CATATPASE"/>
</dbReference>
<evidence type="ECO:0000256" key="4">
    <source>
        <dbReference type="ARBA" id="ARBA00022741"/>
    </source>
</evidence>
<feature type="non-terminal residue" evidence="10">
    <location>
        <position position="522"/>
    </location>
</feature>
<dbReference type="InterPro" id="IPR004014">
    <property type="entry name" value="ATPase_P-typ_cation-transptr_N"/>
</dbReference>
<comment type="caution">
    <text evidence="10">The sequence shown here is derived from an EMBL/GenBank/DDBJ whole genome shotgun (WGS) entry which is preliminary data.</text>
</comment>
<evidence type="ECO:0000256" key="2">
    <source>
        <dbReference type="ARBA" id="ARBA00012790"/>
    </source>
</evidence>
<dbReference type="GO" id="GO:0016020">
    <property type="term" value="C:membrane"/>
    <property type="evidence" value="ECO:0007669"/>
    <property type="project" value="UniProtKB-SubCell"/>
</dbReference>
<keyword evidence="11" id="KW-1185">Reference proteome</keyword>
<dbReference type="InterPro" id="IPR023299">
    <property type="entry name" value="ATPase_P-typ_cyto_dom_N"/>
</dbReference>
<feature type="transmembrane region" description="Helical" evidence="8">
    <location>
        <begin position="61"/>
        <end position="79"/>
    </location>
</feature>
<dbReference type="SMART" id="SM00831">
    <property type="entry name" value="Cation_ATPase_N"/>
    <property type="match status" value="1"/>
</dbReference>
<dbReference type="AlphaFoldDB" id="A0A177B609"/>
<evidence type="ECO:0000256" key="3">
    <source>
        <dbReference type="ARBA" id="ARBA00022692"/>
    </source>
</evidence>
<evidence type="ECO:0000313" key="11">
    <source>
        <dbReference type="Proteomes" id="UP000078046"/>
    </source>
</evidence>
<dbReference type="InterPro" id="IPR008250">
    <property type="entry name" value="ATPase_P-typ_transduc_dom_A_sf"/>
</dbReference>
<feature type="transmembrane region" description="Helical" evidence="8">
    <location>
        <begin position="280"/>
        <end position="304"/>
    </location>
</feature>
<dbReference type="GO" id="GO:0016887">
    <property type="term" value="F:ATP hydrolysis activity"/>
    <property type="evidence" value="ECO:0007669"/>
    <property type="project" value="InterPro"/>
</dbReference>
<feature type="domain" description="Cation-transporting P-type ATPase N-terminal" evidence="9">
    <location>
        <begin position="8"/>
        <end position="81"/>
    </location>
</feature>
<dbReference type="GO" id="GO:0005524">
    <property type="term" value="F:ATP binding"/>
    <property type="evidence" value="ECO:0007669"/>
    <property type="project" value="UniProtKB-KW"/>
</dbReference>
<gene>
    <name evidence="10" type="ORF">A3Q56_02516</name>
</gene>
<keyword evidence="6 8" id="KW-1133">Transmembrane helix</keyword>
<dbReference type="InterPro" id="IPR001757">
    <property type="entry name" value="P_typ_ATPase"/>
</dbReference>
<dbReference type="SUPFAM" id="SSF81653">
    <property type="entry name" value="Calcium ATPase, transduction domain A"/>
    <property type="match status" value="1"/>
</dbReference>
<dbReference type="Pfam" id="PF00122">
    <property type="entry name" value="E1-E2_ATPase"/>
    <property type="match status" value="1"/>
</dbReference>
<proteinExistence type="predicted"/>
<keyword evidence="4" id="KW-0547">Nucleotide-binding</keyword>
<dbReference type="EC" id="7.2.2.10" evidence="2"/>
<keyword evidence="3 8" id="KW-0812">Transmembrane</keyword>
<accession>A0A177B609</accession>
<dbReference type="EMBL" id="LWCA01000237">
    <property type="protein sequence ID" value="OAF69737.1"/>
    <property type="molecule type" value="Genomic_DNA"/>
</dbReference>
<evidence type="ECO:0000256" key="6">
    <source>
        <dbReference type="ARBA" id="ARBA00022989"/>
    </source>
</evidence>
<dbReference type="SUPFAM" id="SSF81660">
    <property type="entry name" value="Metal cation-transporting ATPase, ATP-binding domain N"/>
    <property type="match status" value="1"/>
</dbReference>
<dbReference type="Gene3D" id="3.40.1110.10">
    <property type="entry name" value="Calcium-transporting ATPase, cytoplasmic domain N"/>
    <property type="match status" value="1"/>
</dbReference>
<feature type="transmembrane region" description="Helical" evidence="8">
    <location>
        <begin position="85"/>
        <end position="104"/>
    </location>
</feature>